<dbReference type="WBParaSite" id="OFLC_0000562201-mRNA-1">
    <property type="protein sequence ID" value="OFLC_0000562201-mRNA-1"/>
    <property type="gene ID" value="OFLC_0000562201"/>
</dbReference>
<reference evidence="4" key="1">
    <citation type="submission" date="2016-06" db="UniProtKB">
        <authorList>
            <consortium name="WormBaseParasite"/>
        </authorList>
    </citation>
    <scope>IDENTIFICATION</scope>
</reference>
<evidence type="ECO:0000313" key="4">
    <source>
        <dbReference type="WBParaSite" id="OFLC_0000562201-mRNA-1"/>
    </source>
</evidence>
<evidence type="ECO:0000313" key="3">
    <source>
        <dbReference type="Proteomes" id="UP000267606"/>
    </source>
</evidence>
<gene>
    <name evidence="2" type="ORF">OFLC_LOCUS5622</name>
</gene>
<organism evidence="4">
    <name type="scientific">Onchocerca flexuosa</name>
    <dbReference type="NCBI Taxonomy" id="387005"/>
    <lineage>
        <taxon>Eukaryota</taxon>
        <taxon>Metazoa</taxon>
        <taxon>Ecdysozoa</taxon>
        <taxon>Nematoda</taxon>
        <taxon>Chromadorea</taxon>
        <taxon>Rhabditida</taxon>
        <taxon>Spirurina</taxon>
        <taxon>Spiruromorpha</taxon>
        <taxon>Filarioidea</taxon>
        <taxon>Onchocercidae</taxon>
        <taxon>Onchocerca</taxon>
    </lineage>
</organism>
<feature type="region of interest" description="Disordered" evidence="1">
    <location>
        <begin position="1"/>
        <end position="48"/>
    </location>
</feature>
<evidence type="ECO:0000256" key="1">
    <source>
        <dbReference type="SAM" id="MobiDB-lite"/>
    </source>
</evidence>
<proteinExistence type="predicted"/>
<feature type="compositionally biased region" description="Basic and acidic residues" evidence="1">
    <location>
        <begin position="1"/>
        <end position="20"/>
    </location>
</feature>
<name>A0A183HDR1_9BILA</name>
<feature type="compositionally biased region" description="Basic residues" evidence="1">
    <location>
        <begin position="31"/>
        <end position="47"/>
    </location>
</feature>
<protein>
    <submittedName>
        <fullName evidence="4">Ovule protein</fullName>
    </submittedName>
</protein>
<dbReference type="Proteomes" id="UP000267606">
    <property type="component" value="Unassembled WGS sequence"/>
</dbReference>
<keyword evidence="3" id="KW-1185">Reference proteome</keyword>
<accession>A0A183HDR1</accession>
<dbReference type="EMBL" id="UZAJ01004928">
    <property type="protein sequence ID" value="VDO43762.1"/>
    <property type="molecule type" value="Genomic_DNA"/>
</dbReference>
<sequence>MDERTDYFDEREFESTKRSEISSLDSVSGMKKTKHRSRSPHQKHHHNPIITSIFVQSDEGFVPASELFLILNTACLCSLEFLYDDG</sequence>
<evidence type="ECO:0000313" key="2">
    <source>
        <dbReference type="EMBL" id="VDO43762.1"/>
    </source>
</evidence>
<reference evidence="2 3" key="2">
    <citation type="submission" date="2018-11" db="EMBL/GenBank/DDBJ databases">
        <authorList>
            <consortium name="Pathogen Informatics"/>
        </authorList>
    </citation>
    <scope>NUCLEOTIDE SEQUENCE [LARGE SCALE GENOMIC DNA]</scope>
</reference>
<dbReference type="AlphaFoldDB" id="A0A183HDR1"/>